<evidence type="ECO:0000313" key="1">
    <source>
        <dbReference type="EMBL" id="EYC09334.1"/>
    </source>
</evidence>
<accession>A0A016U1Z4</accession>
<proteinExistence type="predicted"/>
<name>A0A016U1Z4_9BILA</name>
<dbReference type="EMBL" id="JARK01001397">
    <property type="protein sequence ID" value="EYC09334.1"/>
    <property type="molecule type" value="Genomic_DNA"/>
</dbReference>
<organism evidence="1 2">
    <name type="scientific">Ancylostoma ceylanicum</name>
    <dbReference type="NCBI Taxonomy" id="53326"/>
    <lineage>
        <taxon>Eukaryota</taxon>
        <taxon>Metazoa</taxon>
        <taxon>Ecdysozoa</taxon>
        <taxon>Nematoda</taxon>
        <taxon>Chromadorea</taxon>
        <taxon>Rhabditida</taxon>
        <taxon>Rhabditina</taxon>
        <taxon>Rhabditomorpha</taxon>
        <taxon>Strongyloidea</taxon>
        <taxon>Ancylostomatidae</taxon>
        <taxon>Ancylostomatinae</taxon>
        <taxon>Ancylostoma</taxon>
    </lineage>
</organism>
<dbReference type="AlphaFoldDB" id="A0A016U1Z4"/>
<sequence length="82" mass="9592">MFFCVFHVGRWNSIQIGPTFPVNVLFRGLKVVSMLFVIWNAKRLISLRLSPTFSQTYLKIPQPSLTTYHEFHRVSGFFVRSV</sequence>
<evidence type="ECO:0000313" key="2">
    <source>
        <dbReference type="Proteomes" id="UP000024635"/>
    </source>
</evidence>
<dbReference type="Proteomes" id="UP000024635">
    <property type="component" value="Unassembled WGS sequence"/>
</dbReference>
<comment type="caution">
    <text evidence="1">The sequence shown here is derived from an EMBL/GenBank/DDBJ whole genome shotgun (WGS) entry which is preliminary data.</text>
</comment>
<reference evidence="2" key="1">
    <citation type="journal article" date="2015" name="Nat. Genet.">
        <title>The genome and transcriptome of the zoonotic hookworm Ancylostoma ceylanicum identify infection-specific gene families.</title>
        <authorList>
            <person name="Schwarz E.M."/>
            <person name="Hu Y."/>
            <person name="Antoshechkin I."/>
            <person name="Miller M.M."/>
            <person name="Sternberg P.W."/>
            <person name="Aroian R.V."/>
        </authorList>
    </citation>
    <scope>NUCLEOTIDE SEQUENCE</scope>
    <source>
        <strain evidence="2">HY135</strain>
    </source>
</reference>
<gene>
    <name evidence="1" type="primary">Acey_s0061.g3286</name>
    <name evidence="1" type="ORF">Y032_0061g3286</name>
</gene>
<protein>
    <submittedName>
        <fullName evidence="1">Uncharacterized protein</fullName>
    </submittedName>
</protein>
<keyword evidence="2" id="KW-1185">Reference proteome</keyword>